<name>A0A1Z4KUJ5_ANAVA</name>
<dbReference type="Proteomes" id="UP000217507">
    <property type="component" value="Plasmid Plasmid1 dna"/>
</dbReference>
<organism evidence="2 3">
    <name type="scientific">Trichormus variabilis NIES-23</name>
    <dbReference type="NCBI Taxonomy" id="1973479"/>
    <lineage>
        <taxon>Bacteria</taxon>
        <taxon>Bacillati</taxon>
        <taxon>Cyanobacteriota</taxon>
        <taxon>Cyanophyceae</taxon>
        <taxon>Nostocales</taxon>
        <taxon>Nostocaceae</taxon>
        <taxon>Trichormus</taxon>
    </lineage>
</organism>
<dbReference type="InterPro" id="IPR003615">
    <property type="entry name" value="HNH_nuc"/>
</dbReference>
<keyword evidence="2" id="KW-0614">Plasmid</keyword>
<evidence type="ECO:0000259" key="1">
    <source>
        <dbReference type="Pfam" id="PF13392"/>
    </source>
</evidence>
<feature type="domain" description="HNH nuclease" evidence="1">
    <location>
        <begin position="52"/>
        <end position="72"/>
    </location>
</feature>
<evidence type="ECO:0000313" key="2">
    <source>
        <dbReference type="EMBL" id="BAY72700.1"/>
    </source>
</evidence>
<gene>
    <name evidence="2" type="ORF">NIES23_55280</name>
</gene>
<accession>A0A1Z4KUJ5</accession>
<sequence>MIQGKYPDNWKQLATALKAASNWRCSKCGRVCLRPGEKPDNLTFSERKAHTLQVHHWNRDPSDNRLENLVCLCSGCHLSYHRFGRGNVSPGQLSLFAEQKVS</sequence>
<reference evidence="2 3" key="1">
    <citation type="submission" date="2017-06" db="EMBL/GenBank/DDBJ databases">
        <title>Genome sequencing of cyanobaciteial culture collection at National Institute for Environmental Studies (NIES).</title>
        <authorList>
            <person name="Hirose Y."/>
            <person name="Shimura Y."/>
            <person name="Fujisawa T."/>
            <person name="Nakamura Y."/>
            <person name="Kawachi M."/>
        </authorList>
    </citation>
    <scope>NUCLEOTIDE SEQUENCE [LARGE SCALE GENOMIC DNA]</scope>
    <source>
        <strain evidence="2 3">NIES-23</strain>
        <plasmid evidence="3">Plasmid Plasmid1 dna</plasmid>
    </source>
</reference>
<dbReference type="Pfam" id="PF13392">
    <property type="entry name" value="HNH_3"/>
    <property type="match status" value="1"/>
</dbReference>
<geneLocation type="plasmid" evidence="2">
    <name>plasmid1</name>
</geneLocation>
<dbReference type="Gene3D" id="1.10.30.50">
    <property type="match status" value="1"/>
</dbReference>
<proteinExistence type="predicted"/>
<dbReference type="AlphaFoldDB" id="A0A1Z4KUJ5"/>
<evidence type="ECO:0000313" key="3">
    <source>
        <dbReference type="Proteomes" id="UP000217507"/>
    </source>
</evidence>
<protein>
    <recommendedName>
        <fullName evidence="1">HNH nuclease domain-containing protein</fullName>
    </recommendedName>
</protein>
<dbReference type="EMBL" id="AP018217">
    <property type="protein sequence ID" value="BAY72700.1"/>
    <property type="molecule type" value="Genomic_DNA"/>
</dbReference>